<dbReference type="RefSeq" id="WP_007319130.1">
    <property type="nucleotide sequence ID" value="NZ_BAEH01000095.1"/>
</dbReference>
<keyword evidence="8" id="KW-1185">Reference proteome</keyword>
<keyword evidence="4 6" id="KW-1133">Transmembrane helix</keyword>
<keyword evidence="5 6" id="KW-0472">Membrane</keyword>
<evidence type="ECO:0008006" key="9">
    <source>
        <dbReference type="Google" id="ProtNLM"/>
    </source>
</evidence>
<evidence type="ECO:0000256" key="1">
    <source>
        <dbReference type="ARBA" id="ARBA00004167"/>
    </source>
</evidence>
<reference evidence="7 8" key="1">
    <citation type="submission" date="2011-12" db="EMBL/GenBank/DDBJ databases">
        <title>Whole genome shotgun sequence of Gordonia effusa NBRC 100432.</title>
        <authorList>
            <person name="Yoshida I."/>
            <person name="Takarada H."/>
            <person name="Hosoyama A."/>
            <person name="Tsuchikane K."/>
            <person name="Katsumata H."/>
            <person name="Yamazaki S."/>
            <person name="Fujita N."/>
        </authorList>
    </citation>
    <scope>NUCLEOTIDE SEQUENCE [LARGE SCALE GENOMIC DNA]</scope>
    <source>
        <strain evidence="7 8">NBRC 100432</strain>
    </source>
</reference>
<dbReference type="Gene3D" id="1.20.1440.20">
    <property type="entry name" value="LemA-like domain"/>
    <property type="match status" value="1"/>
</dbReference>
<dbReference type="GO" id="GO:0016020">
    <property type="term" value="C:membrane"/>
    <property type="evidence" value="ECO:0007669"/>
    <property type="project" value="UniProtKB-SubCell"/>
</dbReference>
<comment type="subcellular location">
    <subcellularLocation>
        <location evidence="1">Membrane</location>
        <topology evidence="1">Single-pass membrane protein</topology>
    </subcellularLocation>
</comment>
<comment type="caution">
    <text evidence="7">The sequence shown here is derived from an EMBL/GenBank/DDBJ whole genome shotgun (WGS) entry which is preliminary data.</text>
</comment>
<dbReference type="EMBL" id="BAEH01000095">
    <property type="protein sequence ID" value="GAB19795.1"/>
    <property type="molecule type" value="Genomic_DNA"/>
</dbReference>
<evidence type="ECO:0000256" key="5">
    <source>
        <dbReference type="ARBA" id="ARBA00023136"/>
    </source>
</evidence>
<dbReference type="STRING" id="1077974.GOEFS_095_00300"/>
<dbReference type="OrthoDB" id="9804152at2"/>
<dbReference type="InterPro" id="IPR007156">
    <property type="entry name" value="MamQ_LemA"/>
</dbReference>
<accession>H0R3Z4</accession>
<dbReference type="AlphaFoldDB" id="H0R3Z4"/>
<evidence type="ECO:0000256" key="2">
    <source>
        <dbReference type="ARBA" id="ARBA00008854"/>
    </source>
</evidence>
<protein>
    <recommendedName>
        <fullName evidence="9">LemA family protein</fullName>
    </recommendedName>
</protein>
<evidence type="ECO:0000256" key="6">
    <source>
        <dbReference type="SAM" id="Phobius"/>
    </source>
</evidence>
<feature type="transmembrane region" description="Helical" evidence="6">
    <location>
        <begin position="6"/>
        <end position="26"/>
    </location>
</feature>
<evidence type="ECO:0000256" key="3">
    <source>
        <dbReference type="ARBA" id="ARBA00022692"/>
    </source>
</evidence>
<keyword evidence="3 6" id="KW-0812">Transmembrane</keyword>
<dbReference type="InterPro" id="IPR023353">
    <property type="entry name" value="LemA-like_dom_sf"/>
</dbReference>
<gene>
    <name evidence="7" type="ORF">GOEFS_095_00300</name>
</gene>
<dbReference type="Proteomes" id="UP000035034">
    <property type="component" value="Unassembled WGS sequence"/>
</dbReference>
<comment type="similarity">
    <text evidence="2">Belongs to the LemA family.</text>
</comment>
<proteinExistence type="inferred from homology"/>
<dbReference type="eggNOG" id="COG1704">
    <property type="taxonomic scope" value="Bacteria"/>
</dbReference>
<evidence type="ECO:0000313" key="8">
    <source>
        <dbReference type="Proteomes" id="UP000035034"/>
    </source>
</evidence>
<sequence length="108" mass="11672">MDEAAVTLTAMGVIIAVLILLGVVAFRTLRTADIAARAALASVEAALTRRTALATQPNELRKADDQLSIARRDYNDAVLHLNRLVRTIPWMFFAGAAGIKSRNPLDLS</sequence>
<organism evidence="7 8">
    <name type="scientific">Gordonia effusa NBRC 100432</name>
    <dbReference type="NCBI Taxonomy" id="1077974"/>
    <lineage>
        <taxon>Bacteria</taxon>
        <taxon>Bacillati</taxon>
        <taxon>Actinomycetota</taxon>
        <taxon>Actinomycetes</taxon>
        <taxon>Mycobacteriales</taxon>
        <taxon>Gordoniaceae</taxon>
        <taxon>Gordonia</taxon>
    </lineage>
</organism>
<name>H0R3Z4_9ACTN</name>
<evidence type="ECO:0000313" key="7">
    <source>
        <dbReference type="EMBL" id="GAB19795.1"/>
    </source>
</evidence>
<dbReference type="Pfam" id="PF04011">
    <property type="entry name" value="LemA"/>
    <property type="match status" value="1"/>
</dbReference>
<dbReference type="SUPFAM" id="SSF140478">
    <property type="entry name" value="LemA-like"/>
    <property type="match status" value="1"/>
</dbReference>
<evidence type="ECO:0000256" key="4">
    <source>
        <dbReference type="ARBA" id="ARBA00022989"/>
    </source>
</evidence>